<sequence>MAPTTQPSDFDVFSDTSLDTTSGADQSSVDLGSNKFAALRSISVSNTQNSQSRQPGAGRAVESLAAELKKLHIGEPHEISHFKGKANAKPQTGTRLAQTAVAHSNFEVLETVPEDENHNPSGSAAVSVSDNSQHYIELSGKIFAIDLAYHARLFLATLTLRLEANNYAQHPLALAARNLPSAQDQLLKHREGDFEWVLTFKIPKQPRKHSESTTAGRATSGKTTKVFFGCNLIPSTAPSEGRTGDKGDLSQPTYTLLITPLENSPELETATESASGGDDMALARSEVGHVTPVKAFHSQPQVRIEEVSPASGQVPEGDSFVEIITSRTPQRPAARIEDSFEAIDNLEEQLEAFNVAAHVSNVASHDAERLPTRANGPASSSNAQHETKHSTPQPRKPSAGAGNSAGLKRSPSVRISPSMAHRDSPKHKLDSPKLKVEDKPLVQAPPRKPTNKGLTSLLPPKQLAKSSRPSTVPTFELPGEAVARRLKEQREARLSMGPKAQPPQASSNPMLRRTKSAKPPTRPTFELPGEAISRRKREEREAKLRAQEEEERKRREFKAKPIRAAPAPSSAVRGTITSRARQNNGALPENIALQTSQTPNKRASLVVSREPLSSTNNQSQPRGRLLAANSSEASRATSTSTGSISGKRSSVSIEDVQQQRLRGKEVLQRDSMYSKDREREKREREALARLAREQAAERSRLLSRQWAEKQKRKRMTIGSINDAVASSS</sequence>
<protein>
    <submittedName>
        <fullName evidence="2">Uncharacterized protein</fullName>
    </submittedName>
</protein>
<comment type="caution">
    <text evidence="2">The sequence shown here is derived from an EMBL/GenBank/DDBJ whole genome shotgun (WGS) entry which is preliminary data.</text>
</comment>
<proteinExistence type="predicted"/>
<feature type="compositionally biased region" description="Basic and acidic residues" evidence="1">
    <location>
        <begin position="662"/>
        <end position="685"/>
    </location>
</feature>
<feature type="compositionally biased region" description="Low complexity" evidence="1">
    <location>
        <begin position="630"/>
        <end position="654"/>
    </location>
</feature>
<feature type="compositionally biased region" description="Basic and acidic residues" evidence="1">
    <location>
        <begin position="420"/>
        <end position="440"/>
    </location>
</feature>
<dbReference type="EMBL" id="JAFIMR010000015">
    <property type="protein sequence ID" value="KAI1869468.1"/>
    <property type="molecule type" value="Genomic_DNA"/>
</dbReference>
<evidence type="ECO:0000313" key="2">
    <source>
        <dbReference type="EMBL" id="KAI1869468.1"/>
    </source>
</evidence>
<feature type="compositionally biased region" description="Basic and acidic residues" evidence="1">
    <location>
        <begin position="482"/>
        <end position="493"/>
    </location>
</feature>
<name>A0A9P9WLX8_9PEZI</name>
<dbReference type="AlphaFoldDB" id="A0A9P9WLX8"/>
<feature type="region of interest" description="Disordered" evidence="1">
    <location>
        <begin position="1"/>
        <end position="29"/>
    </location>
</feature>
<reference evidence="2" key="1">
    <citation type="submission" date="2021-03" db="EMBL/GenBank/DDBJ databases">
        <title>Revisited historic fungal species revealed as producer of novel bioactive compounds through whole genome sequencing and comparative genomics.</title>
        <authorList>
            <person name="Vignolle G.A."/>
            <person name="Hochenegger N."/>
            <person name="Mach R.L."/>
            <person name="Mach-Aigner A.R."/>
            <person name="Javad Rahimi M."/>
            <person name="Salim K.A."/>
            <person name="Chan C.M."/>
            <person name="Lim L.B.L."/>
            <person name="Cai F."/>
            <person name="Druzhinina I.S."/>
            <person name="U'Ren J.M."/>
            <person name="Derntl C."/>
        </authorList>
    </citation>
    <scope>NUCLEOTIDE SEQUENCE</scope>
    <source>
        <strain evidence="2">TUCIM 5799</strain>
    </source>
</reference>
<feature type="compositionally biased region" description="Polar residues" evidence="1">
    <location>
        <begin position="575"/>
        <end position="585"/>
    </location>
</feature>
<feature type="region of interest" description="Disordered" evidence="1">
    <location>
        <begin position="707"/>
        <end position="728"/>
    </location>
</feature>
<feature type="region of interest" description="Disordered" evidence="1">
    <location>
        <begin position="367"/>
        <end position="685"/>
    </location>
</feature>
<feature type="compositionally biased region" description="Polar residues" evidence="1">
    <location>
        <begin position="611"/>
        <end position="621"/>
    </location>
</feature>
<gene>
    <name evidence="2" type="ORF">JX265_006558</name>
</gene>
<feature type="compositionally biased region" description="Polar residues" evidence="1">
    <location>
        <begin position="592"/>
        <end position="601"/>
    </location>
</feature>
<keyword evidence="3" id="KW-1185">Reference proteome</keyword>
<accession>A0A9P9WLX8</accession>
<feature type="compositionally biased region" description="Basic and acidic residues" evidence="1">
    <location>
        <begin position="532"/>
        <end position="554"/>
    </location>
</feature>
<dbReference type="Proteomes" id="UP000829685">
    <property type="component" value="Unassembled WGS sequence"/>
</dbReference>
<organism evidence="2 3">
    <name type="scientific">Neoarthrinium moseri</name>
    <dbReference type="NCBI Taxonomy" id="1658444"/>
    <lineage>
        <taxon>Eukaryota</taxon>
        <taxon>Fungi</taxon>
        <taxon>Dikarya</taxon>
        <taxon>Ascomycota</taxon>
        <taxon>Pezizomycotina</taxon>
        <taxon>Sordariomycetes</taxon>
        <taxon>Xylariomycetidae</taxon>
        <taxon>Amphisphaeriales</taxon>
        <taxon>Apiosporaceae</taxon>
        <taxon>Neoarthrinium</taxon>
    </lineage>
</organism>
<evidence type="ECO:0000256" key="1">
    <source>
        <dbReference type="SAM" id="MobiDB-lite"/>
    </source>
</evidence>
<evidence type="ECO:0000313" key="3">
    <source>
        <dbReference type="Proteomes" id="UP000829685"/>
    </source>
</evidence>
<feature type="compositionally biased region" description="Polar residues" evidence="1">
    <location>
        <begin position="464"/>
        <end position="473"/>
    </location>
</feature>